<evidence type="ECO:0000256" key="2">
    <source>
        <dbReference type="ARBA" id="ARBA00009773"/>
    </source>
</evidence>
<keyword evidence="6 8" id="KW-1133">Transmembrane helix</keyword>
<evidence type="ECO:0000256" key="5">
    <source>
        <dbReference type="ARBA" id="ARBA00022692"/>
    </source>
</evidence>
<dbReference type="Pfam" id="PF01594">
    <property type="entry name" value="AI-2E_transport"/>
    <property type="match status" value="1"/>
</dbReference>
<dbReference type="AlphaFoldDB" id="A0A0C2EDQ7"/>
<dbReference type="PANTHER" id="PTHR21716">
    <property type="entry name" value="TRANSMEMBRANE PROTEIN"/>
    <property type="match status" value="1"/>
</dbReference>
<dbReference type="PANTHER" id="PTHR21716:SF53">
    <property type="entry name" value="PERMEASE PERM-RELATED"/>
    <property type="match status" value="1"/>
</dbReference>
<evidence type="ECO:0000256" key="7">
    <source>
        <dbReference type="ARBA" id="ARBA00023136"/>
    </source>
</evidence>
<keyword evidence="10" id="KW-1185">Reference proteome</keyword>
<keyword evidence="4" id="KW-1003">Cell membrane</keyword>
<protein>
    <submittedName>
        <fullName evidence="9">Permase</fullName>
    </submittedName>
</protein>
<feature type="transmembrane region" description="Helical" evidence="8">
    <location>
        <begin position="306"/>
        <end position="331"/>
    </location>
</feature>
<feature type="transmembrane region" description="Helical" evidence="8">
    <location>
        <begin position="216"/>
        <end position="233"/>
    </location>
</feature>
<organism evidence="9 10">
    <name type="scientific">Geoalkalibacter ferrihydriticus DSM 17813</name>
    <dbReference type="NCBI Taxonomy" id="1121915"/>
    <lineage>
        <taxon>Bacteria</taxon>
        <taxon>Pseudomonadati</taxon>
        <taxon>Thermodesulfobacteriota</taxon>
        <taxon>Desulfuromonadia</taxon>
        <taxon>Desulfuromonadales</taxon>
        <taxon>Geoalkalibacteraceae</taxon>
        <taxon>Geoalkalibacter</taxon>
    </lineage>
</organism>
<gene>
    <name evidence="9" type="ORF">GFER_09315</name>
</gene>
<reference evidence="9 10" key="1">
    <citation type="submission" date="2014-12" db="EMBL/GenBank/DDBJ databases">
        <title>Genomes of Geoalkalibacter ferrihydriticus and Geoalkalibacter subterraneus, two haloalkaliphilic metal-reducing members of the Geobacteraceae.</title>
        <authorList>
            <person name="Badalamenti J.P."/>
            <person name="Torres C.I."/>
            <person name="Krajmalnik-Brown R."/>
            <person name="Bond D.R."/>
        </authorList>
    </citation>
    <scope>NUCLEOTIDE SEQUENCE [LARGE SCALE GENOMIC DNA]</scope>
    <source>
        <strain evidence="9 10">DSM 17813</strain>
    </source>
</reference>
<feature type="transmembrane region" description="Helical" evidence="8">
    <location>
        <begin position="18"/>
        <end position="51"/>
    </location>
</feature>
<dbReference type="Proteomes" id="UP000035068">
    <property type="component" value="Unassembled WGS sequence"/>
</dbReference>
<comment type="subcellular location">
    <subcellularLocation>
        <location evidence="1">Cell membrane</location>
        <topology evidence="1">Multi-pass membrane protein</topology>
    </subcellularLocation>
</comment>
<keyword evidence="7 8" id="KW-0472">Membrane</keyword>
<evidence type="ECO:0000256" key="4">
    <source>
        <dbReference type="ARBA" id="ARBA00022475"/>
    </source>
</evidence>
<comment type="similarity">
    <text evidence="2">Belongs to the autoinducer-2 exporter (AI-2E) (TC 2.A.86) family.</text>
</comment>
<evidence type="ECO:0000256" key="1">
    <source>
        <dbReference type="ARBA" id="ARBA00004651"/>
    </source>
</evidence>
<evidence type="ECO:0000256" key="3">
    <source>
        <dbReference type="ARBA" id="ARBA00022448"/>
    </source>
</evidence>
<dbReference type="GO" id="GO:0005886">
    <property type="term" value="C:plasma membrane"/>
    <property type="evidence" value="ECO:0007669"/>
    <property type="project" value="UniProtKB-SubCell"/>
</dbReference>
<dbReference type="InterPro" id="IPR002549">
    <property type="entry name" value="AI-2E-like"/>
</dbReference>
<feature type="transmembrane region" description="Helical" evidence="8">
    <location>
        <begin position="277"/>
        <end position="300"/>
    </location>
</feature>
<feature type="transmembrane region" description="Helical" evidence="8">
    <location>
        <begin position="155"/>
        <end position="176"/>
    </location>
</feature>
<accession>A0A0C2EDQ7</accession>
<feature type="transmembrane region" description="Helical" evidence="8">
    <location>
        <begin position="63"/>
        <end position="88"/>
    </location>
</feature>
<evidence type="ECO:0000256" key="8">
    <source>
        <dbReference type="SAM" id="Phobius"/>
    </source>
</evidence>
<keyword evidence="5 8" id="KW-0812">Transmembrane</keyword>
<keyword evidence="3" id="KW-0813">Transport</keyword>
<feature type="transmembrane region" description="Helical" evidence="8">
    <location>
        <begin position="239"/>
        <end position="265"/>
    </location>
</feature>
<dbReference type="RefSeq" id="WP_040099481.1">
    <property type="nucleotide sequence ID" value="NZ_JWJD01000003.1"/>
</dbReference>
<dbReference type="GO" id="GO:0055085">
    <property type="term" value="P:transmembrane transport"/>
    <property type="evidence" value="ECO:0007669"/>
    <property type="project" value="TreeGrafter"/>
</dbReference>
<evidence type="ECO:0000313" key="10">
    <source>
        <dbReference type="Proteomes" id="UP000035068"/>
    </source>
</evidence>
<proteinExistence type="inferred from homology"/>
<name>A0A0C2EDQ7_9BACT</name>
<comment type="caution">
    <text evidence="9">The sequence shown here is derived from an EMBL/GenBank/DDBJ whole genome shotgun (WGS) entry which is preliminary data.</text>
</comment>
<dbReference type="EMBL" id="JWJD01000003">
    <property type="protein sequence ID" value="KIH76693.1"/>
    <property type="molecule type" value="Genomic_DNA"/>
</dbReference>
<evidence type="ECO:0000313" key="9">
    <source>
        <dbReference type="EMBL" id="KIH76693.1"/>
    </source>
</evidence>
<sequence length="351" mass="39271">MDVITNWFRRNFTDQQVIILLALLALGLVVVLMFGRMMVPFFASLVIAYLLEGPVRSLGRLGLPRLAAVLLVFAIFMALLFVGFFWLVPMLIKQVTQLIQQLPSMISEAQAALMALPERYPRLISETQTQEIANTLRAEVVRQAQKLLTVSMASVLGLVTLLVYLVLMPILVFFFLKDKDRILHWMQGFLPQERTLVSTVWREVNSQIGNYIRGKILEILIVWIVSGVTFWLLNLNYAMLLGFLVGISVLIPYVGAAVVTLPVALVASFQWGFDQQFFYVLIAYAIIQLLDGNLLAPLLLSEAVNLHPIAIIAAILVFGGIWGFLGVFFAIPLATLINAIINAWPREALTN</sequence>
<evidence type="ECO:0000256" key="6">
    <source>
        <dbReference type="ARBA" id="ARBA00022989"/>
    </source>
</evidence>